<feature type="domain" description="CRESS-DNA virus Rep endonuclease" evidence="24">
    <location>
        <begin position="27"/>
        <end position="142"/>
    </location>
</feature>
<dbReference type="GO" id="GO:0016787">
    <property type="term" value="F:hydrolase activity"/>
    <property type="evidence" value="ECO:0007669"/>
    <property type="project" value="UniProtKB-KW"/>
</dbReference>
<evidence type="ECO:0000313" key="25">
    <source>
        <dbReference type="EMBL" id="UBJ26219.1"/>
    </source>
</evidence>
<evidence type="ECO:0000256" key="10">
    <source>
        <dbReference type="ARBA" id="ARBA00022705"/>
    </source>
</evidence>
<keyword evidence="15" id="KW-0378">Hydrolase</keyword>
<keyword evidence="14" id="KW-0255">Endonuclease</keyword>
<evidence type="ECO:0000256" key="6">
    <source>
        <dbReference type="ARBA" id="ARBA00014531"/>
    </source>
</evidence>
<keyword evidence="7" id="KW-1048">Host nucleus</keyword>
<dbReference type="Pfam" id="PF02407">
    <property type="entry name" value="Viral_Rep"/>
    <property type="match status" value="1"/>
</dbReference>
<evidence type="ECO:0000256" key="20">
    <source>
        <dbReference type="ARBA" id="ARBA00023268"/>
    </source>
</evidence>
<dbReference type="GO" id="GO:0003677">
    <property type="term" value="F:DNA binding"/>
    <property type="evidence" value="ECO:0007669"/>
    <property type="project" value="UniProtKB-KW"/>
</dbReference>
<dbReference type="InterPro" id="IPR027417">
    <property type="entry name" value="P-loop_NTPase"/>
</dbReference>
<dbReference type="SUPFAM" id="SSF52540">
    <property type="entry name" value="P-loop containing nucleoside triphosphate hydrolases"/>
    <property type="match status" value="1"/>
</dbReference>
<dbReference type="PROSITE" id="PS52020">
    <property type="entry name" value="CRESS_DNA_REP"/>
    <property type="match status" value="1"/>
</dbReference>
<name>A0A8K1M4M1_9CIRC</name>
<dbReference type="GO" id="GO:0046872">
    <property type="term" value="F:metal ion binding"/>
    <property type="evidence" value="ECO:0007669"/>
    <property type="project" value="UniProtKB-KW"/>
</dbReference>
<dbReference type="InterPro" id="IPR049912">
    <property type="entry name" value="CRESS_DNA_REP"/>
</dbReference>
<evidence type="ECO:0000256" key="1">
    <source>
        <dbReference type="ARBA" id="ARBA00001936"/>
    </source>
</evidence>
<keyword evidence="10" id="KW-0235">DNA replication</keyword>
<organism evidence="25">
    <name type="scientific">Red panda circovirus 6</name>
    <dbReference type="NCBI Taxonomy" id="2863955"/>
    <lineage>
        <taxon>Viruses</taxon>
        <taxon>Monodnaviria</taxon>
        <taxon>Shotokuvirae</taxon>
        <taxon>Cressdnaviricota</taxon>
        <taxon>Arfiviricetes</taxon>
        <taxon>Cirlivirales</taxon>
        <taxon>Circoviridae</taxon>
        <taxon>Circovirus</taxon>
    </lineage>
</organism>
<keyword evidence="19" id="KW-0238">DNA-binding</keyword>
<dbReference type="Pfam" id="PF00910">
    <property type="entry name" value="RNA_helicase"/>
    <property type="match status" value="1"/>
</dbReference>
<keyword evidence="13" id="KW-0547">Nucleotide-binding</keyword>
<accession>A0A8K1M4M1</accession>
<dbReference type="GO" id="GO:0042025">
    <property type="term" value="C:host cell nucleus"/>
    <property type="evidence" value="ECO:0007669"/>
    <property type="project" value="UniProtKB-SubCell"/>
</dbReference>
<keyword evidence="8" id="KW-0808">Transferase</keyword>
<dbReference type="Gene3D" id="3.40.1310.20">
    <property type="match status" value="2"/>
</dbReference>
<dbReference type="GO" id="GO:0005524">
    <property type="term" value="F:ATP binding"/>
    <property type="evidence" value="ECO:0007669"/>
    <property type="project" value="UniProtKB-KW"/>
</dbReference>
<dbReference type="GO" id="GO:0004519">
    <property type="term" value="F:endonuclease activity"/>
    <property type="evidence" value="ECO:0007669"/>
    <property type="project" value="UniProtKB-KW"/>
</dbReference>
<comment type="cofactor">
    <cofactor evidence="2">
        <name>Mg(2+)</name>
        <dbReference type="ChEBI" id="CHEBI:18420"/>
    </cofactor>
</comment>
<dbReference type="EMBL" id="MZ556142">
    <property type="protein sequence ID" value="UBJ26219.1"/>
    <property type="molecule type" value="Genomic_DNA"/>
</dbReference>
<keyword evidence="11" id="KW-0540">Nuclease</keyword>
<keyword evidence="12" id="KW-0479">Metal-binding</keyword>
<evidence type="ECO:0000256" key="14">
    <source>
        <dbReference type="ARBA" id="ARBA00022759"/>
    </source>
</evidence>
<evidence type="ECO:0000256" key="5">
    <source>
        <dbReference type="ARBA" id="ARBA00011448"/>
    </source>
</evidence>
<evidence type="ECO:0000256" key="4">
    <source>
        <dbReference type="ARBA" id="ARBA00008545"/>
    </source>
</evidence>
<evidence type="ECO:0000256" key="23">
    <source>
        <dbReference type="ARBA" id="ARBA00049360"/>
    </source>
</evidence>
<evidence type="ECO:0000256" key="9">
    <source>
        <dbReference type="ARBA" id="ARBA00022695"/>
    </source>
</evidence>
<keyword evidence="18" id="KW-0190">Covalent protein-DNA linkage</keyword>
<comment type="subunit">
    <text evidence="5">Interacts with the capsid protein; this interaction relocates Rep into the nucleus.</text>
</comment>
<evidence type="ECO:0000256" key="17">
    <source>
        <dbReference type="ARBA" id="ARBA00022840"/>
    </source>
</evidence>
<reference evidence="25" key="1">
    <citation type="submission" date="2021-07" db="EMBL/GenBank/DDBJ databases">
        <title>Communication and adaptive evolution of viruses within giant pandas and their associated organisms in a local ecological environment.</title>
        <authorList>
            <person name="Zhao M."/>
            <person name="Liu S."/>
            <person name="Zhang W."/>
        </authorList>
    </citation>
    <scope>NUCLEOTIDE SEQUENCE</scope>
    <source>
        <strain evidence="25">AliP01cir02-2015</strain>
    </source>
</reference>
<evidence type="ECO:0000256" key="12">
    <source>
        <dbReference type="ARBA" id="ARBA00022723"/>
    </source>
</evidence>
<evidence type="ECO:0000256" key="15">
    <source>
        <dbReference type="ARBA" id="ARBA00022801"/>
    </source>
</evidence>
<sequence length="373" mass="42439">MLCCGYEYKYYCPTPEFIPIFPLNFQEMAAKNWCFTTFQIGQQIAFDESTMSYLVYQKEKCPKTNKEHFQGITPTLSSLDLLSYTLLGYVQLVTKARLAKVKKFFPDPATHFEVSRGTADEASAYCKKDESRVDGPWEYGVLTKKAQRSDLKEVCAQVAAGTKLTEIMESDPATYVRNYRGLRELENHFTPSRSWKTEVHILWGPTGTGKTRYVHDNEKDLYTKADPKWWCGYSGNEAVLIDDVVWPTPGVADFKLDEMTRRDVLQLFDRYAYQVPIKGGNVKFLAKRLYLTSNFDPAPFLDKCPEVKRRVTSIKHLTDTLFQSSKDGQVILYCPSQQEAHDISAGSAALILRASPVAHATSGQFLLLIDIFI</sequence>
<evidence type="ECO:0000256" key="22">
    <source>
        <dbReference type="ARBA" id="ARBA00032243"/>
    </source>
</evidence>
<dbReference type="GO" id="GO:0003723">
    <property type="term" value="F:RNA binding"/>
    <property type="evidence" value="ECO:0007669"/>
    <property type="project" value="InterPro"/>
</dbReference>
<evidence type="ECO:0000256" key="8">
    <source>
        <dbReference type="ARBA" id="ARBA00022679"/>
    </source>
</evidence>
<comment type="subcellular location">
    <subcellularLocation>
        <location evidence="3">Host nucleus</location>
    </subcellularLocation>
</comment>
<comment type="catalytic activity">
    <reaction evidence="23">
        <text>ATP + H2O = ADP + phosphate + H(+)</text>
        <dbReference type="Rhea" id="RHEA:13065"/>
        <dbReference type="ChEBI" id="CHEBI:15377"/>
        <dbReference type="ChEBI" id="CHEBI:15378"/>
        <dbReference type="ChEBI" id="CHEBI:30616"/>
        <dbReference type="ChEBI" id="CHEBI:43474"/>
        <dbReference type="ChEBI" id="CHEBI:456216"/>
    </reaction>
</comment>
<keyword evidence="20" id="KW-0511">Multifunctional enzyme</keyword>
<evidence type="ECO:0000256" key="3">
    <source>
        <dbReference type="ARBA" id="ARBA00004147"/>
    </source>
</evidence>
<dbReference type="GO" id="GO:0016779">
    <property type="term" value="F:nucleotidyltransferase activity"/>
    <property type="evidence" value="ECO:0007669"/>
    <property type="project" value="UniProtKB-KW"/>
</dbReference>
<comment type="cofactor">
    <cofactor evidence="1">
        <name>Mn(2+)</name>
        <dbReference type="ChEBI" id="CHEBI:29035"/>
    </cofactor>
</comment>
<comment type="similarity">
    <text evidence="4">Belongs to the nanoviruses/circoviruses replication-associated protein family.</text>
</comment>
<keyword evidence="9" id="KW-0548">Nucleotidyltransferase</keyword>
<evidence type="ECO:0000256" key="13">
    <source>
        <dbReference type="ARBA" id="ARBA00022741"/>
    </source>
</evidence>
<dbReference type="InterPro" id="IPR000605">
    <property type="entry name" value="Helicase_SF3_ssDNA/RNA_vir"/>
</dbReference>
<evidence type="ECO:0000256" key="2">
    <source>
        <dbReference type="ARBA" id="ARBA00001946"/>
    </source>
</evidence>
<keyword evidence="16" id="KW-0347">Helicase</keyword>
<keyword evidence="17" id="KW-0067">ATP-binding</keyword>
<evidence type="ECO:0000256" key="16">
    <source>
        <dbReference type="ARBA" id="ARBA00022806"/>
    </source>
</evidence>
<proteinExistence type="inferred from homology"/>
<evidence type="ECO:0000256" key="18">
    <source>
        <dbReference type="ARBA" id="ARBA00023124"/>
    </source>
</evidence>
<evidence type="ECO:0000256" key="7">
    <source>
        <dbReference type="ARBA" id="ARBA00022562"/>
    </source>
</evidence>
<evidence type="ECO:0000259" key="24">
    <source>
        <dbReference type="PROSITE" id="PS52020"/>
    </source>
</evidence>
<evidence type="ECO:0000256" key="21">
    <source>
        <dbReference type="ARBA" id="ARBA00030754"/>
    </source>
</evidence>
<evidence type="ECO:0000256" key="11">
    <source>
        <dbReference type="ARBA" id="ARBA00022722"/>
    </source>
</evidence>
<dbReference type="GO" id="GO:0006260">
    <property type="term" value="P:DNA replication"/>
    <property type="evidence" value="ECO:0007669"/>
    <property type="project" value="UniProtKB-KW"/>
</dbReference>
<protein>
    <recommendedName>
        <fullName evidence="6">Replication-associated protein</fullName>
    </recommendedName>
    <alternativeName>
        <fullName evidence="21">ATP-dependent helicase Rep</fullName>
    </alternativeName>
    <alternativeName>
        <fullName evidence="22">RepP</fullName>
    </alternativeName>
</protein>
<evidence type="ECO:0000256" key="19">
    <source>
        <dbReference type="ARBA" id="ARBA00023125"/>
    </source>
</evidence>
<dbReference type="GO" id="GO:0003724">
    <property type="term" value="F:RNA helicase activity"/>
    <property type="evidence" value="ECO:0007669"/>
    <property type="project" value="InterPro"/>
</dbReference>